<accession>A0A074LR13</accession>
<dbReference type="eggNOG" id="ENOG502Z8WV">
    <property type="taxonomic scope" value="Bacteria"/>
</dbReference>
<dbReference type="AlphaFoldDB" id="A0A074LR13"/>
<protein>
    <recommendedName>
        <fullName evidence="3">CRISPR-associated protein</fullName>
    </recommendedName>
</protein>
<name>A0A074LR13_9BACL</name>
<dbReference type="STRING" id="1157490.EL26_08930"/>
<sequence length="569" mass="64936">MATSWILPKWSGTYADSLAAVGLAVLIGRLVGDDQKVRILEENDSFRVTGPELNIEQVDFVGLQSRPAFQYARLKDDTEDPDCPDTGYLDYPQQKRLYEIWRERNKQSKAANDLLDENPEQVTGYNRRFPHIQRINMLQGFGARNKLYLDITKADGDAFRNTVIERLKLLESGQARTTAKTPFQPSVSDLQVFNPMVGKGVNRLKADSASRGSLPGGYVDWFDEWLRFIGSEHVLNGFSVGDDIKMSVPVPADISIDKLQEMALENLTAAWHSRKVDLFVVMDQVAFLLKMSGKNRVDPWIPFGKRPNEIISAVQTGYFKSLGSGKAVTNISSLGLPGWFPVETDDDVELWRELLHEHRRVLQLLDEEKSEEAALLNLYRDFLSAGDWRAFLEFLGAYGCLVMRRRERGRPIRSFTINHLEGLLMKGNEEQKRLPIAEVIRNEGFRNVAAAMKQATVSEQFHKSKGNQVFDIKYGLFQEIKRKARFPEQLVAVVSEFVSEYNFENARRSEQLKDRQGRRRKNVSLDDLDKLNQLFIEHHRYSETIAMLLIAYASASSGEKSDSQENEEE</sequence>
<organism evidence="1 2">
    <name type="scientific">Tumebacillus flagellatus</name>
    <dbReference type="NCBI Taxonomy" id="1157490"/>
    <lineage>
        <taxon>Bacteria</taxon>
        <taxon>Bacillati</taxon>
        <taxon>Bacillota</taxon>
        <taxon>Bacilli</taxon>
        <taxon>Bacillales</taxon>
        <taxon>Alicyclobacillaceae</taxon>
        <taxon>Tumebacillus</taxon>
    </lineage>
</organism>
<proteinExistence type="predicted"/>
<dbReference type="OrthoDB" id="137710at2"/>
<evidence type="ECO:0008006" key="3">
    <source>
        <dbReference type="Google" id="ProtNLM"/>
    </source>
</evidence>
<gene>
    <name evidence="1" type="ORF">EL26_08930</name>
</gene>
<evidence type="ECO:0000313" key="2">
    <source>
        <dbReference type="Proteomes" id="UP000027931"/>
    </source>
</evidence>
<dbReference type="Proteomes" id="UP000027931">
    <property type="component" value="Unassembled WGS sequence"/>
</dbReference>
<evidence type="ECO:0000313" key="1">
    <source>
        <dbReference type="EMBL" id="KEO83529.1"/>
    </source>
</evidence>
<dbReference type="RefSeq" id="WP_038086863.1">
    <property type="nucleotide sequence ID" value="NZ_JMIR01000010.1"/>
</dbReference>
<comment type="caution">
    <text evidence="1">The sequence shown here is derived from an EMBL/GenBank/DDBJ whole genome shotgun (WGS) entry which is preliminary data.</text>
</comment>
<reference evidence="1 2" key="1">
    <citation type="journal article" date="2013" name="Int. J. Syst. Evol. Microbiol.">
        <title>Tumebacillus flagellatus sp. nov., an alpha-amylase/pullulanase-producing bacterium isolated from cassava wastewater.</title>
        <authorList>
            <person name="Wang Q."/>
            <person name="Xie N."/>
            <person name="Qin Y."/>
            <person name="Shen N."/>
            <person name="Zhu J."/>
            <person name="Mi H."/>
            <person name="Huang R."/>
        </authorList>
    </citation>
    <scope>NUCLEOTIDE SEQUENCE [LARGE SCALE GENOMIC DNA]</scope>
    <source>
        <strain evidence="1 2">GST4</strain>
    </source>
</reference>
<dbReference type="EMBL" id="JMIR01000010">
    <property type="protein sequence ID" value="KEO83529.1"/>
    <property type="molecule type" value="Genomic_DNA"/>
</dbReference>
<keyword evidence="2" id="KW-1185">Reference proteome</keyword>